<evidence type="ECO:0000313" key="3">
    <source>
        <dbReference type="EMBL" id="AKA67622.1"/>
    </source>
</evidence>
<gene>
    <name evidence="3" type="ORF">CSCA_0497</name>
</gene>
<dbReference type="EMBL" id="CP009933">
    <property type="protein sequence ID" value="AKA67622.1"/>
    <property type="molecule type" value="Genomic_DNA"/>
</dbReference>
<dbReference type="InterPro" id="IPR018649">
    <property type="entry name" value="SHOCT"/>
</dbReference>
<organism evidence="3 4">
    <name type="scientific">Clostridium scatologenes</name>
    <dbReference type="NCBI Taxonomy" id="1548"/>
    <lineage>
        <taxon>Bacteria</taxon>
        <taxon>Bacillati</taxon>
        <taxon>Bacillota</taxon>
        <taxon>Clostridia</taxon>
        <taxon>Eubacteriales</taxon>
        <taxon>Clostridiaceae</taxon>
        <taxon>Clostridium</taxon>
    </lineage>
</organism>
<reference evidence="3 4" key="1">
    <citation type="journal article" date="2015" name="J. Biotechnol.">
        <title>Complete genome sequence of a malodorant-producing acetogen, Clostridium scatologenes ATCC 25775(T).</title>
        <authorList>
            <person name="Zhu Z."/>
            <person name="Guo T."/>
            <person name="Zheng H."/>
            <person name="Song T."/>
            <person name="Ouyang P."/>
            <person name="Xie J."/>
        </authorList>
    </citation>
    <scope>NUCLEOTIDE SEQUENCE [LARGE SCALE GENOMIC DNA]</scope>
    <source>
        <strain evidence="3 4">ATCC 25775</strain>
    </source>
</reference>
<protein>
    <recommendedName>
        <fullName evidence="2">SHOCT domain-containing protein</fullName>
    </recommendedName>
</protein>
<keyword evidence="1" id="KW-0472">Membrane</keyword>
<proteinExistence type="predicted"/>
<dbReference type="AlphaFoldDB" id="A0A0E3M7X6"/>
<keyword evidence="1" id="KW-0812">Transmembrane</keyword>
<dbReference type="HOGENOM" id="CLU_159099_2_3_9"/>
<dbReference type="RefSeq" id="WP_029160693.1">
    <property type="nucleotide sequence ID" value="NZ_CP009933.1"/>
</dbReference>
<keyword evidence="1" id="KW-1133">Transmembrane helix</keyword>
<dbReference type="Pfam" id="PF09851">
    <property type="entry name" value="SHOCT"/>
    <property type="match status" value="1"/>
</dbReference>
<keyword evidence="4" id="KW-1185">Reference proteome</keyword>
<name>A0A0E3M7X6_CLOSL</name>
<dbReference type="KEGG" id="csq:CSCA_0497"/>
<sequence>MLCGFRGSGFRGSDLMFSPWMSIMMGVKILLFIILVVVVVKLVKSYMINSSSAMKILDEKFASGEISDEEYTRRRTVIMKKR</sequence>
<accession>A0A0E3M7X6</accession>
<evidence type="ECO:0000256" key="1">
    <source>
        <dbReference type="SAM" id="Phobius"/>
    </source>
</evidence>
<dbReference type="STRING" id="1548.CSCA_0497"/>
<feature type="transmembrane region" description="Helical" evidence="1">
    <location>
        <begin position="20"/>
        <end position="43"/>
    </location>
</feature>
<feature type="domain" description="SHOCT" evidence="2">
    <location>
        <begin position="53"/>
        <end position="78"/>
    </location>
</feature>
<evidence type="ECO:0000313" key="4">
    <source>
        <dbReference type="Proteomes" id="UP000033115"/>
    </source>
</evidence>
<dbReference type="Proteomes" id="UP000033115">
    <property type="component" value="Chromosome"/>
</dbReference>
<evidence type="ECO:0000259" key="2">
    <source>
        <dbReference type="Pfam" id="PF09851"/>
    </source>
</evidence>